<dbReference type="EMBL" id="LUKD01000008">
    <property type="protein sequence ID" value="KYG62757.1"/>
    <property type="molecule type" value="Genomic_DNA"/>
</dbReference>
<keyword evidence="1" id="KW-0732">Signal</keyword>
<accession>A0A161QER1</accession>
<dbReference type="AlphaFoldDB" id="A0A161QER1"/>
<comment type="caution">
    <text evidence="2">The sequence shown here is derived from an EMBL/GenBank/DDBJ whole genome shotgun (WGS) entry which is preliminary data.</text>
</comment>
<feature type="signal peptide" evidence="1">
    <location>
        <begin position="1"/>
        <end position="19"/>
    </location>
</feature>
<proteinExistence type="predicted"/>
<gene>
    <name evidence="2" type="ORF">AZI87_15870</name>
</gene>
<sequence>MKKWWIAISTLLFAGLAQAQSMGAMQVNGQAGSQQLFQKVKAVRCQVGQRGACDAAVFFDLNKQQALNPGTYVVGFENSIYPELVTVNAGQVTNLYLERVNVPSQVKGAKIRVYRDFTSLVEQKKIYLTMFMMNRHFFRLDKDNFGDLYLAGLWERDFVQRFTYEVCPKIDAYGEVASSARTICKAWNSAKTSNDLRDLYNFANDGTFQEMWVTFPGDVIASKHPRYLVSAPITAGDFVAVFPGVYKVQAEGKNQTAVTVKTGQLSQNASNFGFSLNAVRSFISLDGEDCSTARTWKTDSRSYCTSDSAEGCDRSSAESCEPM</sequence>
<name>A0A161QER1_BDEBC</name>
<evidence type="ECO:0000313" key="3">
    <source>
        <dbReference type="Proteomes" id="UP000075799"/>
    </source>
</evidence>
<evidence type="ECO:0000256" key="1">
    <source>
        <dbReference type="SAM" id="SignalP"/>
    </source>
</evidence>
<dbReference type="Proteomes" id="UP000075799">
    <property type="component" value="Unassembled WGS sequence"/>
</dbReference>
<protein>
    <submittedName>
        <fullName evidence="2">Uncharacterized protein</fullName>
    </submittedName>
</protein>
<reference evidence="2 3" key="1">
    <citation type="submission" date="2016-03" db="EMBL/GenBank/DDBJ databases">
        <authorList>
            <person name="Ploux O."/>
        </authorList>
    </citation>
    <scope>NUCLEOTIDE SEQUENCE [LARGE SCALE GENOMIC DNA]</scope>
    <source>
        <strain evidence="2 3">EC13</strain>
    </source>
</reference>
<dbReference type="RefSeq" id="WP_063209077.1">
    <property type="nucleotide sequence ID" value="NZ_LUKD01000008.1"/>
</dbReference>
<evidence type="ECO:0000313" key="2">
    <source>
        <dbReference type="EMBL" id="KYG62757.1"/>
    </source>
</evidence>
<organism evidence="2 3">
    <name type="scientific">Bdellovibrio bacteriovorus</name>
    <dbReference type="NCBI Taxonomy" id="959"/>
    <lineage>
        <taxon>Bacteria</taxon>
        <taxon>Pseudomonadati</taxon>
        <taxon>Bdellovibrionota</taxon>
        <taxon>Bdellovibrionia</taxon>
        <taxon>Bdellovibrionales</taxon>
        <taxon>Pseudobdellovibrionaceae</taxon>
        <taxon>Bdellovibrio</taxon>
    </lineage>
</organism>
<feature type="chain" id="PRO_5007825828" evidence="1">
    <location>
        <begin position="20"/>
        <end position="323"/>
    </location>
</feature>
<dbReference type="OrthoDB" id="5289081at2"/>